<name>A0AAP2G294_9BACT</name>
<dbReference type="Gene3D" id="3.40.50.880">
    <property type="match status" value="1"/>
</dbReference>
<dbReference type="Pfam" id="PF01965">
    <property type="entry name" value="DJ-1_PfpI"/>
    <property type="match status" value="1"/>
</dbReference>
<dbReference type="Pfam" id="PF12833">
    <property type="entry name" value="HTH_18"/>
    <property type="match status" value="1"/>
</dbReference>
<dbReference type="PANTHER" id="PTHR43130:SF3">
    <property type="entry name" value="HTH-TYPE TRANSCRIPTIONAL REGULATOR RV1931C"/>
    <property type="match status" value="1"/>
</dbReference>
<dbReference type="InterPro" id="IPR020449">
    <property type="entry name" value="Tscrpt_reg_AraC-type_HTH"/>
</dbReference>
<dbReference type="EMBL" id="JAHCMY010000020">
    <property type="protein sequence ID" value="MBS9525814.1"/>
    <property type="molecule type" value="Genomic_DNA"/>
</dbReference>
<reference evidence="5 6" key="1">
    <citation type="submission" date="2021-05" db="EMBL/GenBank/DDBJ databases">
        <authorList>
            <person name="Zhang Z.D."/>
            <person name="Osman G."/>
        </authorList>
    </citation>
    <scope>NUCLEOTIDE SEQUENCE [LARGE SCALE GENOMIC DNA]</scope>
    <source>
        <strain evidence="5 6">KCTC 32217</strain>
    </source>
</reference>
<dbReference type="SUPFAM" id="SSF52317">
    <property type="entry name" value="Class I glutamine amidotransferase-like"/>
    <property type="match status" value="1"/>
</dbReference>
<dbReference type="SUPFAM" id="SSF46689">
    <property type="entry name" value="Homeodomain-like"/>
    <property type="match status" value="2"/>
</dbReference>
<dbReference type="RefSeq" id="WP_213946674.1">
    <property type="nucleotide sequence ID" value="NZ_JAHCMY010000020.1"/>
</dbReference>
<accession>A0AAP2G294</accession>
<proteinExistence type="predicted"/>
<dbReference type="InterPro" id="IPR009057">
    <property type="entry name" value="Homeodomain-like_sf"/>
</dbReference>
<dbReference type="GO" id="GO:0043565">
    <property type="term" value="F:sequence-specific DNA binding"/>
    <property type="evidence" value="ECO:0007669"/>
    <property type="project" value="InterPro"/>
</dbReference>
<comment type="caution">
    <text evidence="5">The sequence shown here is derived from an EMBL/GenBank/DDBJ whole genome shotgun (WGS) entry which is preliminary data.</text>
</comment>
<dbReference type="InterPro" id="IPR029062">
    <property type="entry name" value="Class_I_gatase-like"/>
</dbReference>
<dbReference type="InterPro" id="IPR052158">
    <property type="entry name" value="INH-QAR"/>
</dbReference>
<protein>
    <submittedName>
        <fullName evidence="5">Helix-turn-helix domain-containing protein</fullName>
    </submittedName>
</protein>
<dbReference type="InterPro" id="IPR018060">
    <property type="entry name" value="HTH_AraC"/>
</dbReference>
<organism evidence="5 6">
    <name type="scientific">Litoribacter ruber</name>
    <dbReference type="NCBI Taxonomy" id="702568"/>
    <lineage>
        <taxon>Bacteria</taxon>
        <taxon>Pseudomonadati</taxon>
        <taxon>Bacteroidota</taxon>
        <taxon>Cytophagia</taxon>
        <taxon>Cytophagales</taxon>
        <taxon>Cyclobacteriaceae</taxon>
        <taxon>Litoribacter</taxon>
    </lineage>
</organism>
<dbReference type="PROSITE" id="PS01124">
    <property type="entry name" value="HTH_ARAC_FAMILY_2"/>
    <property type="match status" value="1"/>
</dbReference>
<evidence type="ECO:0000256" key="3">
    <source>
        <dbReference type="ARBA" id="ARBA00023163"/>
    </source>
</evidence>
<keyword evidence="3" id="KW-0804">Transcription</keyword>
<dbReference type="SMART" id="SM00342">
    <property type="entry name" value="HTH_ARAC"/>
    <property type="match status" value="1"/>
</dbReference>
<dbReference type="AlphaFoldDB" id="A0AAP2G294"/>
<keyword evidence="2" id="KW-0238">DNA-binding</keyword>
<dbReference type="PRINTS" id="PR00032">
    <property type="entry name" value="HTHARAC"/>
</dbReference>
<dbReference type="Proteomes" id="UP001319104">
    <property type="component" value="Unassembled WGS sequence"/>
</dbReference>
<evidence type="ECO:0000256" key="2">
    <source>
        <dbReference type="ARBA" id="ARBA00023125"/>
    </source>
</evidence>
<keyword evidence="1" id="KW-0805">Transcription regulation</keyword>
<evidence type="ECO:0000259" key="4">
    <source>
        <dbReference type="PROSITE" id="PS01124"/>
    </source>
</evidence>
<feature type="domain" description="HTH araC/xylS-type" evidence="4">
    <location>
        <begin position="220"/>
        <end position="318"/>
    </location>
</feature>
<evidence type="ECO:0000313" key="5">
    <source>
        <dbReference type="EMBL" id="MBS9525814.1"/>
    </source>
</evidence>
<dbReference type="InterPro" id="IPR002818">
    <property type="entry name" value="DJ-1/PfpI"/>
</dbReference>
<evidence type="ECO:0000313" key="6">
    <source>
        <dbReference type="Proteomes" id="UP001319104"/>
    </source>
</evidence>
<dbReference type="PANTHER" id="PTHR43130">
    <property type="entry name" value="ARAC-FAMILY TRANSCRIPTIONAL REGULATOR"/>
    <property type="match status" value="1"/>
</dbReference>
<dbReference type="Gene3D" id="1.10.10.60">
    <property type="entry name" value="Homeodomain-like"/>
    <property type="match status" value="2"/>
</dbReference>
<gene>
    <name evidence="5" type="ORF">KI659_17470</name>
</gene>
<keyword evidence="6" id="KW-1185">Reference proteome</keyword>
<dbReference type="GO" id="GO:0003700">
    <property type="term" value="F:DNA-binding transcription factor activity"/>
    <property type="evidence" value="ECO:0007669"/>
    <property type="project" value="InterPro"/>
</dbReference>
<sequence length="329" mass="37307">MKRVSILLLNQVNLGSLENARLGLLEANHYLESQQLPPAFEVKLVGVEKEVKLQNELYTIKAEKTLDQFEHTDLIIIPPVQGDLQVAIQENKAFIPWIQARVGEGAEVVSLCLGAFILASTGLLDGRKCVTHWKAASQFQKLFPQTHLAPDSLMTDEQGIYTGGGAFSSANLILYVIEKFVNRQAAIYCSKIFQIDMGRNSQSEFIIFTGQKDHADEVVRNVQDFVEKNFTEKIQVNDLSSKFNLVRRTLERRFKHATGNTLLEYVQRVRVEAAKRNLEKSRKSISEIMYDVGYSDNKAFREVFKKYVGLSPLDYKHKYGVAENAMNLV</sequence>
<evidence type="ECO:0000256" key="1">
    <source>
        <dbReference type="ARBA" id="ARBA00023015"/>
    </source>
</evidence>